<dbReference type="Gene3D" id="1.20.144.10">
    <property type="entry name" value="Phosphatidic acid phosphatase type 2/haloperoxidase"/>
    <property type="match status" value="1"/>
</dbReference>
<evidence type="ECO:0000256" key="6">
    <source>
        <dbReference type="ARBA" id="ARBA00022692"/>
    </source>
</evidence>
<dbReference type="InterPro" id="IPR036938">
    <property type="entry name" value="PAP2/HPO_sf"/>
</dbReference>
<comment type="caution">
    <text evidence="17">The sequence shown here is derived from an EMBL/GenBank/DDBJ whole genome shotgun (WGS) entry which is preliminary data.</text>
</comment>
<keyword evidence="6 15" id="KW-0812">Transmembrane</keyword>
<evidence type="ECO:0000256" key="1">
    <source>
        <dbReference type="ARBA" id="ARBA00004651"/>
    </source>
</evidence>
<keyword evidence="4" id="KW-0444">Lipid biosynthesis</keyword>
<dbReference type="InterPro" id="IPR000829">
    <property type="entry name" value="DAGK"/>
</dbReference>
<dbReference type="EC" id="2.7.1.107" evidence="17"/>
<keyword evidence="8 17" id="KW-0418">Kinase</keyword>
<evidence type="ECO:0000256" key="4">
    <source>
        <dbReference type="ARBA" id="ARBA00022516"/>
    </source>
</evidence>
<dbReference type="SMART" id="SM00014">
    <property type="entry name" value="acidPPc"/>
    <property type="match status" value="1"/>
</dbReference>
<evidence type="ECO:0000256" key="15">
    <source>
        <dbReference type="SAM" id="Phobius"/>
    </source>
</evidence>
<dbReference type="PANTHER" id="PTHR34299:SF1">
    <property type="entry name" value="DIACYLGLYCEROL KINASE"/>
    <property type="match status" value="1"/>
</dbReference>
<feature type="transmembrane region" description="Helical" evidence="15">
    <location>
        <begin position="210"/>
        <end position="231"/>
    </location>
</feature>
<protein>
    <submittedName>
        <fullName evidence="17">Diacylglycerol kinase</fullName>
        <ecNumber evidence="17">2.7.1.107</ecNumber>
    </submittedName>
</protein>
<name>A0ABV4BME3_9CLOT</name>
<keyword evidence="3" id="KW-1003">Cell membrane</keyword>
<dbReference type="InterPro" id="IPR036945">
    <property type="entry name" value="DAGK_sf"/>
</dbReference>
<evidence type="ECO:0000256" key="10">
    <source>
        <dbReference type="ARBA" id="ARBA00022989"/>
    </source>
</evidence>
<evidence type="ECO:0000313" key="18">
    <source>
        <dbReference type="Proteomes" id="UP001564657"/>
    </source>
</evidence>
<accession>A0ABV4BME3</accession>
<proteinExistence type="inferred from homology"/>
<evidence type="ECO:0000256" key="11">
    <source>
        <dbReference type="ARBA" id="ARBA00023098"/>
    </source>
</evidence>
<feature type="transmembrane region" description="Helical" evidence="15">
    <location>
        <begin position="91"/>
        <end position="112"/>
    </location>
</feature>
<evidence type="ECO:0000256" key="2">
    <source>
        <dbReference type="ARBA" id="ARBA00005967"/>
    </source>
</evidence>
<dbReference type="SUPFAM" id="SSF48317">
    <property type="entry name" value="Acid phosphatase/Vanadium-dependent haloperoxidase"/>
    <property type="match status" value="1"/>
</dbReference>
<feature type="transmembrane region" description="Helical" evidence="15">
    <location>
        <begin position="173"/>
        <end position="198"/>
    </location>
</feature>
<keyword evidence="10 15" id="KW-1133">Transmembrane helix</keyword>
<dbReference type="GO" id="GO:0004143">
    <property type="term" value="F:ATP-dependent diacylglycerol kinase activity"/>
    <property type="evidence" value="ECO:0007669"/>
    <property type="project" value="UniProtKB-EC"/>
</dbReference>
<dbReference type="CDD" id="cd03383">
    <property type="entry name" value="PAP2_diacylglycerolkinase"/>
    <property type="match status" value="1"/>
</dbReference>
<evidence type="ECO:0000256" key="5">
    <source>
        <dbReference type="ARBA" id="ARBA00022679"/>
    </source>
</evidence>
<dbReference type="EMBL" id="JBGEWD010000001">
    <property type="protein sequence ID" value="MEY7998961.1"/>
    <property type="molecule type" value="Genomic_DNA"/>
</dbReference>
<feature type="transmembrane region" description="Helical" evidence="15">
    <location>
        <begin position="27"/>
        <end position="44"/>
    </location>
</feature>
<keyword evidence="18" id="KW-1185">Reference proteome</keyword>
<comment type="subcellular location">
    <subcellularLocation>
        <location evidence="1">Cell membrane</location>
        <topology evidence="1">Multi-pass membrane protein</topology>
    </subcellularLocation>
</comment>
<evidence type="ECO:0000256" key="9">
    <source>
        <dbReference type="ARBA" id="ARBA00022840"/>
    </source>
</evidence>
<evidence type="ECO:0000256" key="3">
    <source>
        <dbReference type="ARBA" id="ARBA00022475"/>
    </source>
</evidence>
<dbReference type="PANTHER" id="PTHR34299">
    <property type="entry name" value="DIACYLGLYCEROL KINASE"/>
    <property type="match status" value="1"/>
</dbReference>
<keyword evidence="7" id="KW-0547">Nucleotide-binding</keyword>
<gene>
    <name evidence="17" type="ORF">AB8U03_01900</name>
</gene>
<keyword evidence="14" id="KW-1208">Phospholipid metabolism</keyword>
<keyword evidence="5 17" id="KW-0808">Transferase</keyword>
<dbReference type="CDD" id="cd14266">
    <property type="entry name" value="UDPK_IM_PAP2_like"/>
    <property type="match status" value="1"/>
</dbReference>
<feature type="domain" description="Phosphatidic acid phosphatase type 2/haloperoxidase" evidence="16">
    <location>
        <begin position="133"/>
        <end position="228"/>
    </location>
</feature>
<evidence type="ECO:0000313" key="17">
    <source>
        <dbReference type="EMBL" id="MEY7998961.1"/>
    </source>
</evidence>
<dbReference type="Pfam" id="PF01569">
    <property type="entry name" value="PAP2"/>
    <property type="match status" value="1"/>
</dbReference>
<reference evidence="17 18" key="1">
    <citation type="submission" date="2024-08" db="EMBL/GenBank/DDBJ databases">
        <title>Clostridium lapicellarii sp. nov., and Clostridium renhuaiense sp. nov., two species isolated from the mud in a fermentation cellar used for producing sauce-flavour Chinese liquors.</title>
        <authorList>
            <person name="Yang F."/>
            <person name="Wang H."/>
            <person name="Chen L.Q."/>
            <person name="Zhou N."/>
            <person name="Lu J.J."/>
            <person name="Pu X.X."/>
            <person name="Wan B."/>
            <person name="Wang L."/>
            <person name="Liu S.J."/>
        </authorList>
    </citation>
    <scope>NUCLEOTIDE SEQUENCE [LARGE SCALE GENOMIC DNA]</scope>
    <source>
        <strain evidence="17 18">MT-5</strain>
    </source>
</reference>
<dbReference type="Gene3D" id="1.10.287.3610">
    <property type="match status" value="1"/>
</dbReference>
<dbReference type="Proteomes" id="UP001564657">
    <property type="component" value="Unassembled WGS sequence"/>
</dbReference>
<evidence type="ECO:0000256" key="12">
    <source>
        <dbReference type="ARBA" id="ARBA00023136"/>
    </source>
</evidence>
<comment type="similarity">
    <text evidence="2">Belongs to the bacterial diacylglycerol kinase family.</text>
</comment>
<feature type="transmembrane region" description="Helical" evidence="15">
    <location>
        <begin position="51"/>
        <end position="71"/>
    </location>
</feature>
<sequence>MKVKKLLDSFNYAIEGIIYSVRTQRNMKIHMIAAVLVLTMCFFYDLSKIEILAVIIATSMVIMAELFNTAVEFAIDATTNYYHPLAKIAKNVAAGGVLIAAINAVVIGYIIFWDKLKYINFMVIKKVKSTNPYTIFIILAIVCITTIIIKAIFGEGTPLKGGMPSGHSAIAFSIATTIALITGQLTVVILSYLMAFIVAQSRVDSEAHSITEVVFGAVFGILITVFLFTIFG</sequence>
<keyword evidence="11" id="KW-0443">Lipid metabolism</keyword>
<evidence type="ECO:0000256" key="14">
    <source>
        <dbReference type="ARBA" id="ARBA00023264"/>
    </source>
</evidence>
<keyword evidence="13" id="KW-0594">Phospholipid biosynthesis</keyword>
<feature type="transmembrane region" description="Helical" evidence="15">
    <location>
        <begin position="133"/>
        <end position="153"/>
    </location>
</feature>
<evidence type="ECO:0000256" key="7">
    <source>
        <dbReference type="ARBA" id="ARBA00022741"/>
    </source>
</evidence>
<evidence type="ECO:0000256" key="8">
    <source>
        <dbReference type="ARBA" id="ARBA00022777"/>
    </source>
</evidence>
<dbReference type="InterPro" id="IPR000326">
    <property type="entry name" value="PAP2/HPO"/>
</dbReference>
<evidence type="ECO:0000259" key="16">
    <source>
        <dbReference type="SMART" id="SM00014"/>
    </source>
</evidence>
<evidence type="ECO:0000256" key="13">
    <source>
        <dbReference type="ARBA" id="ARBA00023209"/>
    </source>
</evidence>
<dbReference type="Pfam" id="PF01219">
    <property type="entry name" value="DAGK_prokar"/>
    <property type="match status" value="1"/>
</dbReference>
<dbReference type="RefSeq" id="WP_369702833.1">
    <property type="nucleotide sequence ID" value="NZ_JBGEWD010000001.1"/>
</dbReference>
<keyword evidence="9" id="KW-0067">ATP-binding</keyword>
<keyword evidence="12 15" id="KW-0472">Membrane</keyword>
<organism evidence="17 18">
    <name type="scientific">Clostridium moutaii</name>
    <dbReference type="NCBI Taxonomy" id="3240932"/>
    <lineage>
        <taxon>Bacteria</taxon>
        <taxon>Bacillati</taxon>
        <taxon>Bacillota</taxon>
        <taxon>Clostridia</taxon>
        <taxon>Eubacteriales</taxon>
        <taxon>Clostridiaceae</taxon>
        <taxon>Clostridium</taxon>
    </lineage>
</organism>